<evidence type="ECO:0000313" key="3">
    <source>
        <dbReference type="Proteomes" id="UP000604046"/>
    </source>
</evidence>
<feature type="region of interest" description="Disordered" evidence="1">
    <location>
        <begin position="1"/>
        <end position="112"/>
    </location>
</feature>
<feature type="compositionally biased region" description="Low complexity" evidence="1">
    <location>
        <begin position="32"/>
        <end position="42"/>
    </location>
</feature>
<feature type="compositionally biased region" description="Basic and acidic residues" evidence="1">
    <location>
        <begin position="83"/>
        <end position="101"/>
    </location>
</feature>
<evidence type="ECO:0008006" key="4">
    <source>
        <dbReference type="Google" id="ProtNLM"/>
    </source>
</evidence>
<dbReference type="OrthoDB" id="413361at2759"/>
<reference evidence="2" key="1">
    <citation type="submission" date="2021-02" db="EMBL/GenBank/DDBJ databases">
        <authorList>
            <person name="Dougan E. K."/>
            <person name="Rhodes N."/>
            <person name="Thang M."/>
            <person name="Chan C."/>
        </authorList>
    </citation>
    <scope>NUCLEOTIDE SEQUENCE</scope>
</reference>
<organism evidence="2 3">
    <name type="scientific">Symbiodinium natans</name>
    <dbReference type="NCBI Taxonomy" id="878477"/>
    <lineage>
        <taxon>Eukaryota</taxon>
        <taxon>Sar</taxon>
        <taxon>Alveolata</taxon>
        <taxon>Dinophyceae</taxon>
        <taxon>Suessiales</taxon>
        <taxon>Symbiodiniaceae</taxon>
        <taxon>Symbiodinium</taxon>
    </lineage>
</organism>
<feature type="compositionally biased region" description="Pro residues" evidence="1">
    <location>
        <begin position="7"/>
        <end position="20"/>
    </location>
</feature>
<dbReference type="EMBL" id="CAJNDS010000646">
    <property type="protein sequence ID" value="CAE7224906.1"/>
    <property type="molecule type" value="Genomic_DNA"/>
</dbReference>
<feature type="compositionally biased region" description="Basic and acidic residues" evidence="1">
    <location>
        <begin position="44"/>
        <end position="68"/>
    </location>
</feature>
<evidence type="ECO:0000313" key="2">
    <source>
        <dbReference type="EMBL" id="CAE7224906.1"/>
    </source>
</evidence>
<gene>
    <name evidence="2" type="ORF">SNAT2548_LOCUS8612</name>
</gene>
<name>A0A812K923_9DINO</name>
<accession>A0A812K923</accession>
<keyword evidence="3" id="KW-1185">Reference proteome</keyword>
<dbReference type="AlphaFoldDB" id="A0A812K923"/>
<feature type="region of interest" description="Disordered" evidence="1">
    <location>
        <begin position="158"/>
        <end position="178"/>
    </location>
</feature>
<evidence type="ECO:0000256" key="1">
    <source>
        <dbReference type="SAM" id="MobiDB-lite"/>
    </source>
</evidence>
<sequence>MLEPMVPVAPAPSPSPPPPVVTEGPVDEAASDPESSASASSDKMTTDSERRPESHEDRKRERTEREEGAPGEARALGSAMETGGKDAPTESVPEPKGEKRLQAPPFYAGSESPSKRVRVVKVGDAEYYVGDEDLDDWWNMVEFDARYFEKDDWMDYSPENDPEKLWEGQDENEGPPVLGPEQLEEVEAVSRSDELHRLLEMSVLEAMDEAVHVPKEKLLKTRHTCTEYMSFDAARASAYVCVSTPGYVLRSFDVKDLARCDLKSNVACPVVYGGEKLGATIHVDDGLLGGCEDRVNSAVSVLQQKYRLEVSPVVKNIGTSDFDLTMKDESDYLDKAHVGRYRAALGCLLYISPERPDVQHCVGVLARGMSKPTVKQLNLLSRGLPTVEA</sequence>
<protein>
    <recommendedName>
        <fullName evidence="4">Copia protein</fullName>
    </recommendedName>
</protein>
<proteinExistence type="predicted"/>
<comment type="caution">
    <text evidence="2">The sequence shown here is derived from an EMBL/GenBank/DDBJ whole genome shotgun (WGS) entry which is preliminary data.</text>
</comment>
<dbReference type="Proteomes" id="UP000604046">
    <property type="component" value="Unassembled WGS sequence"/>
</dbReference>